<feature type="domain" description="Peptidase C45 hydrolase" evidence="1">
    <location>
        <begin position="178"/>
        <end position="371"/>
    </location>
</feature>
<dbReference type="PANTHER" id="PTHR35190">
    <property type="entry name" value="PROTEIN DCD1B"/>
    <property type="match status" value="1"/>
</dbReference>
<dbReference type="OrthoDB" id="5480874at2"/>
<dbReference type="InterPro" id="IPR047803">
    <property type="entry name" value="DCD1A/B-like"/>
</dbReference>
<keyword evidence="2" id="KW-0808">Transferase</keyword>
<dbReference type="InterPro" id="IPR005079">
    <property type="entry name" value="Peptidase_C45_hydrolase"/>
</dbReference>
<accession>A0A1I4X220</accession>
<organism evidence="2 3">
    <name type="scientific">Paenimyroides ummariense</name>
    <dbReference type="NCBI Taxonomy" id="913024"/>
    <lineage>
        <taxon>Bacteria</taxon>
        <taxon>Pseudomonadati</taxon>
        <taxon>Bacteroidota</taxon>
        <taxon>Flavobacteriia</taxon>
        <taxon>Flavobacteriales</taxon>
        <taxon>Flavobacteriaceae</taxon>
        <taxon>Paenimyroides</taxon>
    </lineage>
</organism>
<dbReference type="EMBL" id="FOVI01000002">
    <property type="protein sequence ID" value="SFN19279.1"/>
    <property type="molecule type" value="Genomic_DNA"/>
</dbReference>
<gene>
    <name evidence="2" type="ORF">SAMN05421741_10242</name>
</gene>
<dbReference type="NCBIfam" id="NF040521">
    <property type="entry name" value="C45_proenzyme"/>
    <property type="match status" value="1"/>
</dbReference>
<dbReference type="GO" id="GO:0016740">
    <property type="term" value="F:transferase activity"/>
    <property type="evidence" value="ECO:0007669"/>
    <property type="project" value="UniProtKB-KW"/>
</dbReference>
<dbReference type="SUPFAM" id="SSF56235">
    <property type="entry name" value="N-terminal nucleophile aminohydrolases (Ntn hydrolases)"/>
    <property type="match status" value="1"/>
</dbReference>
<dbReference type="Proteomes" id="UP000199036">
    <property type="component" value="Unassembled WGS sequence"/>
</dbReference>
<dbReference type="AlphaFoldDB" id="A0A1I4X220"/>
<evidence type="ECO:0000313" key="3">
    <source>
        <dbReference type="Proteomes" id="UP000199036"/>
    </source>
</evidence>
<dbReference type="InterPro" id="IPR029055">
    <property type="entry name" value="Ntn_hydrolases_N"/>
</dbReference>
<dbReference type="InterPro" id="IPR047794">
    <property type="entry name" value="C45_proenzyme-like"/>
</dbReference>
<evidence type="ECO:0000313" key="2">
    <source>
        <dbReference type="EMBL" id="SFN19279.1"/>
    </source>
</evidence>
<evidence type="ECO:0000259" key="1">
    <source>
        <dbReference type="Pfam" id="PF03417"/>
    </source>
</evidence>
<dbReference type="STRING" id="913024.SAMN05421741_10242"/>
<reference evidence="3" key="1">
    <citation type="submission" date="2016-10" db="EMBL/GenBank/DDBJ databases">
        <authorList>
            <person name="Varghese N."/>
            <person name="Submissions S."/>
        </authorList>
    </citation>
    <scope>NUCLEOTIDE SEQUENCE [LARGE SCALE GENOMIC DNA]</scope>
    <source>
        <strain evidence="3">DS-12</strain>
    </source>
</reference>
<dbReference type="Pfam" id="PF03417">
    <property type="entry name" value="AAT"/>
    <property type="match status" value="1"/>
</dbReference>
<keyword evidence="3" id="KW-1185">Reference proteome</keyword>
<dbReference type="PROSITE" id="PS51257">
    <property type="entry name" value="PROKAR_LIPOPROTEIN"/>
    <property type="match status" value="1"/>
</dbReference>
<sequence>MSKHLFSLVLLLSLISCGSIKNLKKECDLFETELEKQEVFMQKRDVLNKSVNGNWQLRISGNPYEIGYKKGFLTQKLYQNQEKIFFGKVSEIIPNPSKQNKLLYFLKWYNRNILSAIPTDLKQELYAVSTFGSDEFNDIGTKFERNLLLHSSHDIGHAMQDLMLVGCSSIALWDNFTEDGNLLIGRNFDFYVNDEFAQNKIVEFISPESGYKYASVTWPGMVGVVSGMNEKGLTVTLNAGKSSIPMRGKTPVSIVARSILQNAQTIDEAVAIADKFDVFVSESFLIGSAKDNKAVVIEMSPKRMDVYETNNGKIICTNHFQSNGYKADKRNQNQIEESHSYYRLEKLEESFKTEKKYKVKDVLKVLRDVSGLQNENLGLGNEKALNQLMAHHGVIFKPAELKMWVSNKPYQLGAFDAYDLNTVFKSKELKPIKSLELPKDDFIKSKDFKQYQKFRKLHKTIEIATNSEKIVSNEILTAYKKSNPELWVVYNQLGDYFFSQKQWQHAADNYQIALQKVISSKDQQKSIEQKLKKTLKKL</sequence>
<dbReference type="RefSeq" id="WP_091518209.1">
    <property type="nucleotide sequence ID" value="NZ_FOVI01000002.1"/>
</dbReference>
<proteinExistence type="predicted"/>
<dbReference type="Gene3D" id="3.60.60.10">
    <property type="entry name" value="Penicillin V Acylase, Chain A"/>
    <property type="match status" value="1"/>
</dbReference>
<name>A0A1I4X220_9FLAO</name>
<dbReference type="PANTHER" id="PTHR35190:SF2">
    <property type="entry name" value="PROTEIN DCD1B"/>
    <property type="match status" value="1"/>
</dbReference>
<protein>
    <submittedName>
        <fullName evidence="2">Acyl-coenzyme A:6-aminopenicillanic acid acyl-transferase</fullName>
    </submittedName>
</protein>